<proteinExistence type="predicted"/>
<dbReference type="CDD" id="cd01343">
    <property type="entry name" value="PL1_Passenger_AT"/>
    <property type="match status" value="1"/>
</dbReference>
<dbReference type="InterPro" id="IPR005546">
    <property type="entry name" value="Autotransporte_beta"/>
</dbReference>
<evidence type="ECO:0000256" key="2">
    <source>
        <dbReference type="SAM" id="MobiDB-lite"/>
    </source>
</evidence>
<dbReference type="Proteomes" id="UP001306592">
    <property type="component" value="Unassembled WGS sequence"/>
</dbReference>
<accession>A0ABU8DF73</accession>
<dbReference type="InterPro" id="IPR006315">
    <property type="entry name" value="OM_autotransptr_brl_dom"/>
</dbReference>
<dbReference type="Pfam" id="PF03797">
    <property type="entry name" value="Autotransporter"/>
    <property type="match status" value="1"/>
</dbReference>
<dbReference type="InterPro" id="IPR003991">
    <property type="entry name" value="Pertactin_virulence_factor"/>
</dbReference>
<protein>
    <submittedName>
        <fullName evidence="4">Autotransporter outer membrane beta-barrel domain-containing protein</fullName>
    </submittedName>
</protein>
<evidence type="ECO:0000256" key="1">
    <source>
        <dbReference type="ARBA" id="ARBA00022729"/>
    </source>
</evidence>
<feature type="domain" description="Autotransporter" evidence="3">
    <location>
        <begin position="750"/>
        <end position="1018"/>
    </location>
</feature>
<feature type="compositionally biased region" description="Polar residues" evidence="2">
    <location>
        <begin position="674"/>
        <end position="687"/>
    </location>
</feature>
<dbReference type="PROSITE" id="PS51208">
    <property type="entry name" value="AUTOTRANSPORTER"/>
    <property type="match status" value="1"/>
</dbReference>
<dbReference type="PRINTS" id="PR01484">
    <property type="entry name" value="PRTACTNFAMLY"/>
</dbReference>
<dbReference type="NCBIfam" id="TIGR01414">
    <property type="entry name" value="autotrans_barl"/>
    <property type="match status" value="1"/>
</dbReference>
<dbReference type="Gene3D" id="2.40.128.130">
    <property type="entry name" value="Autotransporter beta-domain"/>
    <property type="match status" value="1"/>
</dbReference>
<dbReference type="Gene3D" id="2.160.20.20">
    <property type="match status" value="1"/>
</dbReference>
<dbReference type="SMART" id="SM00869">
    <property type="entry name" value="Autotransporter"/>
    <property type="match status" value="1"/>
</dbReference>
<dbReference type="InterPro" id="IPR012332">
    <property type="entry name" value="Autotransporter_pectin_lyase_C"/>
</dbReference>
<name>A0ABU8DF73_ERWAP</name>
<evidence type="ECO:0000313" key="5">
    <source>
        <dbReference type="Proteomes" id="UP001306592"/>
    </source>
</evidence>
<dbReference type="SUPFAM" id="SSF51126">
    <property type="entry name" value="Pectin lyase-like"/>
    <property type="match status" value="1"/>
</dbReference>
<dbReference type="EMBL" id="JBANEI010000005">
    <property type="protein sequence ID" value="MEI2681981.1"/>
    <property type="molecule type" value="Genomic_DNA"/>
</dbReference>
<gene>
    <name evidence="4" type="ORF">V8N49_09955</name>
</gene>
<evidence type="ECO:0000259" key="3">
    <source>
        <dbReference type="PROSITE" id="PS51208"/>
    </source>
</evidence>
<sequence length="1018" mass="103910">MQPLNDFSSAIAGDYPLFASDVGSLLETNQPLTFSTSGSMLFAAYATSQAAMNLRDATLATNGLMADGARVNNASLTLSGGKVTTQGVNSAAVNGARAAQLTLNGSATTPLTLTTTGAQSSGVLLADGTLSASNLAISSSGNEAKGVVLAYSLSDSSQRVMASLSDSTISVLGSGYQGALMLGNGELTGNDLTLVTADFNDGINLYNANGGHATATITDSAITTANGNGVWLLEGDITLSNSQIATQNGIGINVNKNASATVSGSQIHTSGNGADGVWIADANSRADVSDSRFTTEGNGAHAFNAQYGPAIISNSQLTTHGVSSYGLYSESRVDGDKVTVNSDGRGGLGVFAANGGAISLANSDITTTGDGATGLLAYPGSIINGDNLTVNTAGDSAYALATRSGTLNLANSDLSTHGAAAGLSLSSNSAGLASSVTLDNSRLSSERDRAIIASSANSRVQLSNGTTVDSGSGVALDVNAGSQIDLTADNQVVINGDLRATAADSVNVTLSQLSTLTGAAQNISSLTLDNSSWNLSANSSVGALQQNGQVNFVAHPGAFSTLTLDSLSGNGSFAMNTDIAALRGDLLDIHGTAAGDHQLSINDSGAEPANSEGVLPVVLTGGGNAIFSLKNGAVDAGVYQYELQQRGADWVLAAKSANPDTPDIDLPPGEDNPEQPTQPSEPGTDTDTPPIVAPVTPPGVNPVVRPVVKPVVNPQLSASARSALGISNALPQVAQSELSTLRTRLGDIRLGKQQGGAWIRMLGNRSHLSGIQNSSVKIDQQGMMLGADAAKAVGEQQMLLGVFGGFSDSQLDLADRSSGKINSFFIGAYNTWLLEDGWYLDAVAKANNYSTRTRALMAGGNLAKGGFNTAGLALSAELGRHIDLDRGLFIEPSALLSTGWINGKPWQLDNGMQVKTGAMRSQQAALNLVVGRTLTLESGAQIQPWLKAAAINEFVDSNPVVLNGIRFSNNPSGLRGQYGAGVSAQLTPSLQMYGEVDYSKGNKVEAPLGGSLGVRWSW</sequence>
<keyword evidence="5" id="KW-1185">Reference proteome</keyword>
<dbReference type="InterPro" id="IPR051551">
    <property type="entry name" value="Autotransporter_adhesion"/>
</dbReference>
<organism evidence="4 5">
    <name type="scientific">Erwinia aphidicola</name>
    <dbReference type="NCBI Taxonomy" id="68334"/>
    <lineage>
        <taxon>Bacteria</taxon>
        <taxon>Pseudomonadati</taxon>
        <taxon>Pseudomonadota</taxon>
        <taxon>Gammaproteobacteria</taxon>
        <taxon>Enterobacterales</taxon>
        <taxon>Erwiniaceae</taxon>
        <taxon>Erwinia</taxon>
    </lineage>
</organism>
<dbReference type="InterPro" id="IPR011050">
    <property type="entry name" value="Pectin_lyase_fold/virulence"/>
</dbReference>
<dbReference type="SUPFAM" id="SSF103515">
    <property type="entry name" value="Autotransporter"/>
    <property type="match status" value="1"/>
</dbReference>
<dbReference type="PANTHER" id="PTHR35037:SF7">
    <property type="entry name" value="AUTOTRANSPORTER"/>
    <property type="match status" value="1"/>
</dbReference>
<feature type="region of interest" description="Disordered" evidence="2">
    <location>
        <begin position="656"/>
        <end position="698"/>
    </location>
</feature>
<keyword evidence="1" id="KW-0732">Signal</keyword>
<comment type="caution">
    <text evidence="4">The sequence shown here is derived from an EMBL/GenBank/DDBJ whole genome shotgun (WGS) entry which is preliminary data.</text>
</comment>
<evidence type="ECO:0000313" key="4">
    <source>
        <dbReference type="EMBL" id="MEI2681981.1"/>
    </source>
</evidence>
<dbReference type="Pfam" id="PF03212">
    <property type="entry name" value="Pertactin"/>
    <property type="match status" value="1"/>
</dbReference>
<dbReference type="InterPro" id="IPR036709">
    <property type="entry name" value="Autotransporte_beta_dom_sf"/>
</dbReference>
<dbReference type="PANTHER" id="PTHR35037">
    <property type="entry name" value="C-TERMINAL REGION OF AIDA-LIKE PROTEIN"/>
    <property type="match status" value="1"/>
</dbReference>
<dbReference type="RefSeq" id="WP_336203018.1">
    <property type="nucleotide sequence ID" value="NZ_JBANEI010000005.1"/>
</dbReference>
<dbReference type="InterPro" id="IPR004899">
    <property type="entry name" value="Pertactin_central"/>
</dbReference>
<reference evidence="4 5" key="1">
    <citation type="submission" date="2024-02" db="EMBL/GenBank/DDBJ databases">
        <title>First report Erwinia aphidicola in onion in Chile.</title>
        <authorList>
            <person name="Valenzuela M."/>
            <person name="Pena M."/>
            <person name="Dutta B."/>
        </authorList>
    </citation>
    <scope>NUCLEOTIDE SEQUENCE [LARGE SCALE GENOMIC DNA]</scope>
    <source>
        <strain evidence="4 5">QCJ3A</strain>
    </source>
</reference>